<evidence type="ECO:0000256" key="5">
    <source>
        <dbReference type="ARBA" id="ARBA00022927"/>
    </source>
</evidence>
<dbReference type="GO" id="GO:0005771">
    <property type="term" value="C:multivesicular body"/>
    <property type="evidence" value="ECO:0007669"/>
    <property type="project" value="TreeGrafter"/>
</dbReference>
<reference evidence="9" key="1">
    <citation type="submission" date="2016-06" db="UniProtKB">
        <authorList>
            <consortium name="WormBaseParasite"/>
        </authorList>
    </citation>
    <scope>IDENTIFICATION</scope>
</reference>
<dbReference type="EMBL" id="UZAM01008787">
    <property type="protein sequence ID" value="VDP06418.1"/>
    <property type="molecule type" value="Genomic_DNA"/>
</dbReference>
<evidence type="ECO:0000256" key="3">
    <source>
        <dbReference type="ARBA" id="ARBA00022448"/>
    </source>
</evidence>
<dbReference type="PANTHER" id="PTHR22761:SF5">
    <property type="entry name" value="CHARGED MULTIVESICULAR BODY PROTEIN 6"/>
    <property type="match status" value="1"/>
</dbReference>
<evidence type="ECO:0000313" key="7">
    <source>
        <dbReference type="EMBL" id="VDP06418.1"/>
    </source>
</evidence>
<dbReference type="GO" id="GO:0015031">
    <property type="term" value="P:protein transport"/>
    <property type="evidence" value="ECO:0007669"/>
    <property type="project" value="UniProtKB-KW"/>
</dbReference>
<sequence>MRSLATEAMIELQLKSQRDKLKQYHRRIELNLDKERQAAVQLLKNGKKERALLLLRRKRYLEQLQERSLQQLANTERMIHDIEFTQVEISVLEGLKVGNACLAKMHEILSLDDVEKIMSETAEAVEYQREIDAAIAGGLSETDEADLQMELEQMCKV</sequence>
<dbReference type="PANTHER" id="PTHR22761">
    <property type="entry name" value="CHARGED MULTIVESICULAR BODY PROTEIN"/>
    <property type="match status" value="1"/>
</dbReference>
<evidence type="ECO:0000313" key="8">
    <source>
        <dbReference type="Proteomes" id="UP000270296"/>
    </source>
</evidence>
<evidence type="ECO:0000313" key="9">
    <source>
        <dbReference type="WBParaSite" id="SBAD_0000536601-mRNA-1"/>
    </source>
</evidence>
<dbReference type="GO" id="GO:0006900">
    <property type="term" value="P:vesicle budding from membrane"/>
    <property type="evidence" value="ECO:0007669"/>
    <property type="project" value="TreeGrafter"/>
</dbReference>
<reference evidence="7 8" key="2">
    <citation type="submission" date="2018-11" db="EMBL/GenBank/DDBJ databases">
        <authorList>
            <consortium name="Pathogen Informatics"/>
        </authorList>
    </citation>
    <scope>NUCLEOTIDE SEQUENCE [LARGE SCALE GENOMIC DNA]</scope>
</reference>
<dbReference type="InterPro" id="IPR005024">
    <property type="entry name" value="Snf7_fam"/>
</dbReference>
<keyword evidence="5" id="KW-0653">Protein transport</keyword>
<proteinExistence type="inferred from homology"/>
<evidence type="ECO:0000256" key="2">
    <source>
        <dbReference type="ARBA" id="ARBA00006190"/>
    </source>
</evidence>
<dbReference type="Pfam" id="PF03357">
    <property type="entry name" value="Snf7"/>
    <property type="match status" value="1"/>
</dbReference>
<dbReference type="WBParaSite" id="SBAD_0000536601-mRNA-1">
    <property type="protein sequence ID" value="SBAD_0000536601-mRNA-1"/>
    <property type="gene ID" value="SBAD_0000536601"/>
</dbReference>
<comment type="subcellular location">
    <subcellularLocation>
        <location evidence="1">Endosome membrane</location>
    </subcellularLocation>
</comment>
<comment type="similarity">
    <text evidence="2">Belongs to the SNF7 family.</text>
</comment>
<organism evidence="9">
    <name type="scientific">Soboliphyme baturini</name>
    <dbReference type="NCBI Taxonomy" id="241478"/>
    <lineage>
        <taxon>Eukaryota</taxon>
        <taxon>Metazoa</taxon>
        <taxon>Ecdysozoa</taxon>
        <taxon>Nematoda</taxon>
        <taxon>Enoplea</taxon>
        <taxon>Dorylaimia</taxon>
        <taxon>Dioctophymatida</taxon>
        <taxon>Dioctophymatoidea</taxon>
        <taxon>Soboliphymatidae</taxon>
        <taxon>Soboliphyme</taxon>
    </lineage>
</organism>
<dbReference type="GO" id="GO:0032511">
    <property type="term" value="P:late endosome to vacuole transport via multivesicular body sorting pathway"/>
    <property type="evidence" value="ECO:0007669"/>
    <property type="project" value="TreeGrafter"/>
</dbReference>
<dbReference type="AlphaFoldDB" id="A0A183ING0"/>
<accession>A0A183ING0</accession>
<name>A0A183ING0_9BILA</name>
<keyword evidence="4" id="KW-0967">Endosome</keyword>
<keyword evidence="3" id="KW-0813">Transport</keyword>
<keyword evidence="8" id="KW-1185">Reference proteome</keyword>
<dbReference type="Proteomes" id="UP000270296">
    <property type="component" value="Unassembled WGS sequence"/>
</dbReference>
<protein>
    <submittedName>
        <fullName evidence="9">CHMP6 protein</fullName>
    </submittedName>
</protein>
<dbReference type="GO" id="GO:0000815">
    <property type="term" value="C:ESCRT III complex"/>
    <property type="evidence" value="ECO:0007669"/>
    <property type="project" value="TreeGrafter"/>
</dbReference>
<evidence type="ECO:0000256" key="4">
    <source>
        <dbReference type="ARBA" id="ARBA00022753"/>
    </source>
</evidence>
<keyword evidence="6" id="KW-0472">Membrane</keyword>
<evidence type="ECO:0000256" key="1">
    <source>
        <dbReference type="ARBA" id="ARBA00004608"/>
    </source>
</evidence>
<evidence type="ECO:0000256" key="6">
    <source>
        <dbReference type="ARBA" id="ARBA00023136"/>
    </source>
</evidence>
<dbReference type="OrthoDB" id="441172at2759"/>
<gene>
    <name evidence="7" type="ORF">SBAD_LOCUS5156</name>
</gene>